<dbReference type="CDD" id="cd03590">
    <property type="entry name" value="CLECT_DC-SIGN_like"/>
    <property type="match status" value="1"/>
</dbReference>
<gene>
    <name evidence="7" type="ORF">PFLUV_G00104050</name>
</gene>
<reference evidence="7 8" key="1">
    <citation type="submission" date="2019-06" db="EMBL/GenBank/DDBJ databases">
        <title>A chromosome-scale genome assembly of the European perch, Perca fluviatilis.</title>
        <authorList>
            <person name="Roques C."/>
            <person name="Zahm M."/>
            <person name="Cabau C."/>
            <person name="Klopp C."/>
            <person name="Bouchez O."/>
            <person name="Donnadieu C."/>
            <person name="Kuhl H."/>
            <person name="Gislard M."/>
            <person name="Guendouz S."/>
            <person name="Journot L."/>
            <person name="Haffray P."/>
            <person name="Bestin A."/>
            <person name="Morvezen R."/>
            <person name="Feron R."/>
            <person name="Wen M."/>
            <person name="Jouanno E."/>
            <person name="Herpin A."/>
            <person name="Schartl M."/>
            <person name="Postlethwait J."/>
            <person name="Schaerlinger B."/>
            <person name="Chardard D."/>
            <person name="Lecocq T."/>
            <person name="Poncet C."/>
            <person name="Jaffrelo L."/>
            <person name="Lampietro C."/>
            <person name="Guiguen Y."/>
        </authorList>
    </citation>
    <scope>NUCLEOTIDE SEQUENCE [LARGE SCALE GENOMIC DNA]</scope>
    <source>
        <tissue evidence="7">Blood</tissue>
    </source>
</reference>
<keyword evidence="3" id="KW-0175">Coiled coil</keyword>
<keyword evidence="5" id="KW-0812">Transmembrane</keyword>
<keyword evidence="2" id="KW-1015">Disulfide bond</keyword>
<feature type="region of interest" description="Disordered" evidence="4">
    <location>
        <begin position="1"/>
        <end position="26"/>
    </location>
</feature>
<dbReference type="SMART" id="SM00034">
    <property type="entry name" value="CLECT"/>
    <property type="match status" value="1"/>
</dbReference>
<dbReference type="EMBL" id="VHII01000008">
    <property type="protein sequence ID" value="KAF1387307.1"/>
    <property type="molecule type" value="Genomic_DNA"/>
</dbReference>
<keyword evidence="8" id="KW-1185">Reference proteome</keyword>
<feature type="domain" description="C-type lectin" evidence="6">
    <location>
        <begin position="217"/>
        <end position="286"/>
    </location>
</feature>
<evidence type="ECO:0000256" key="4">
    <source>
        <dbReference type="SAM" id="MobiDB-lite"/>
    </source>
</evidence>
<dbReference type="Pfam" id="PF00059">
    <property type="entry name" value="Lectin_C"/>
    <property type="match status" value="2"/>
</dbReference>
<dbReference type="AlphaFoldDB" id="A0A6A5EDG1"/>
<feature type="coiled-coil region" evidence="3">
    <location>
        <begin position="57"/>
        <end position="84"/>
    </location>
</feature>
<name>A0A6A5EDG1_PERFL</name>
<dbReference type="InterPro" id="IPR001304">
    <property type="entry name" value="C-type_lectin-like"/>
</dbReference>
<dbReference type="SUPFAM" id="SSF56436">
    <property type="entry name" value="C-type lectin-like"/>
    <property type="match status" value="2"/>
</dbReference>
<dbReference type="InterPro" id="IPR033989">
    <property type="entry name" value="CD209-like_CTLD"/>
</dbReference>
<evidence type="ECO:0000259" key="6">
    <source>
        <dbReference type="PROSITE" id="PS50041"/>
    </source>
</evidence>
<sequence>MQQMEVSDYVNEPPKPKQKGSGDANQPERRLCQMVIFSFGLLCVIQAILNVSLRLTFSDVEAGFKNLTEERDDLKRKLNNLAQGGWEYFRGSFYYSSSMEKTWQESRDDCLQKGADLMIINSKEEQDFTRKYQKRLWIGLTDSETEGMWKWVDGTPLTKSYWNSEEPNGGERENCGQIFHYDLENSWNDENCSSSVYWICVMKRALYRLDGDVDLLFWIVLYNTTETTGWKWVDGSALTKPFWQSGQPDGGGPNNVEDCVEMYHKNPVLASWNDAPCGAKRRWLCEKDPAGKILA</sequence>
<comment type="caution">
    <text evidence="7">The sequence shown here is derived from an EMBL/GenBank/DDBJ whole genome shotgun (WGS) entry which is preliminary data.</text>
</comment>
<feature type="transmembrane region" description="Helical" evidence="5">
    <location>
        <begin position="31"/>
        <end position="49"/>
    </location>
</feature>
<dbReference type="Proteomes" id="UP000465112">
    <property type="component" value="Chromosome 8"/>
</dbReference>
<dbReference type="InterPro" id="IPR050111">
    <property type="entry name" value="C-type_lectin/snaclec_domain"/>
</dbReference>
<evidence type="ECO:0000256" key="2">
    <source>
        <dbReference type="ARBA" id="ARBA00023157"/>
    </source>
</evidence>
<dbReference type="Gene3D" id="3.10.100.10">
    <property type="entry name" value="Mannose-Binding Protein A, subunit A"/>
    <property type="match status" value="2"/>
</dbReference>
<evidence type="ECO:0000313" key="8">
    <source>
        <dbReference type="Proteomes" id="UP000465112"/>
    </source>
</evidence>
<evidence type="ECO:0000256" key="1">
    <source>
        <dbReference type="ARBA" id="ARBA00022734"/>
    </source>
</evidence>
<dbReference type="GO" id="GO:0030246">
    <property type="term" value="F:carbohydrate binding"/>
    <property type="evidence" value="ECO:0007669"/>
    <property type="project" value="UniProtKB-KW"/>
</dbReference>
<evidence type="ECO:0000256" key="5">
    <source>
        <dbReference type="SAM" id="Phobius"/>
    </source>
</evidence>
<dbReference type="PROSITE" id="PS00615">
    <property type="entry name" value="C_TYPE_LECTIN_1"/>
    <property type="match status" value="1"/>
</dbReference>
<dbReference type="InterPro" id="IPR016187">
    <property type="entry name" value="CTDL_fold"/>
</dbReference>
<organism evidence="7 8">
    <name type="scientific">Perca fluviatilis</name>
    <name type="common">European perch</name>
    <dbReference type="NCBI Taxonomy" id="8168"/>
    <lineage>
        <taxon>Eukaryota</taxon>
        <taxon>Metazoa</taxon>
        <taxon>Chordata</taxon>
        <taxon>Craniata</taxon>
        <taxon>Vertebrata</taxon>
        <taxon>Euteleostomi</taxon>
        <taxon>Actinopterygii</taxon>
        <taxon>Neopterygii</taxon>
        <taxon>Teleostei</taxon>
        <taxon>Neoteleostei</taxon>
        <taxon>Acanthomorphata</taxon>
        <taxon>Eupercaria</taxon>
        <taxon>Perciformes</taxon>
        <taxon>Percoidei</taxon>
        <taxon>Percidae</taxon>
        <taxon>Percinae</taxon>
        <taxon>Perca</taxon>
    </lineage>
</organism>
<proteinExistence type="predicted"/>
<keyword evidence="5" id="KW-1133">Transmembrane helix</keyword>
<evidence type="ECO:0000256" key="3">
    <source>
        <dbReference type="SAM" id="Coils"/>
    </source>
</evidence>
<keyword evidence="5" id="KW-0472">Membrane</keyword>
<keyword evidence="1" id="KW-0430">Lectin</keyword>
<dbReference type="PANTHER" id="PTHR22803">
    <property type="entry name" value="MANNOSE, PHOSPHOLIPASE, LECTIN RECEPTOR RELATED"/>
    <property type="match status" value="1"/>
</dbReference>
<protein>
    <recommendedName>
        <fullName evidence="6">C-type lectin domain-containing protein</fullName>
    </recommendedName>
</protein>
<dbReference type="PROSITE" id="PS50041">
    <property type="entry name" value="C_TYPE_LECTIN_2"/>
    <property type="match status" value="2"/>
</dbReference>
<evidence type="ECO:0000313" key="7">
    <source>
        <dbReference type="EMBL" id="KAF1387307.1"/>
    </source>
</evidence>
<dbReference type="InterPro" id="IPR018378">
    <property type="entry name" value="C-type_lectin_CS"/>
</dbReference>
<accession>A0A6A5EDG1</accession>
<dbReference type="InterPro" id="IPR016186">
    <property type="entry name" value="C-type_lectin-like/link_sf"/>
</dbReference>
<feature type="domain" description="C-type lectin" evidence="6">
    <location>
        <begin position="89"/>
        <end position="201"/>
    </location>
</feature>